<name>X0T0W0_9ZZZZ</name>
<protein>
    <submittedName>
        <fullName evidence="1">Uncharacterized protein</fullName>
    </submittedName>
</protein>
<comment type="caution">
    <text evidence="1">The sequence shown here is derived from an EMBL/GenBank/DDBJ whole genome shotgun (WGS) entry which is preliminary data.</text>
</comment>
<evidence type="ECO:0000313" key="1">
    <source>
        <dbReference type="EMBL" id="GAF80976.1"/>
    </source>
</evidence>
<accession>X0T0W0</accession>
<feature type="non-terminal residue" evidence="1">
    <location>
        <position position="1"/>
    </location>
</feature>
<dbReference type="AlphaFoldDB" id="X0T0W0"/>
<gene>
    <name evidence="1" type="ORF">S01H1_06418</name>
</gene>
<sequence length="29" mass="3233">LLFLNKSHGLATTVRGVRDANLISYPNDF</sequence>
<dbReference type="EMBL" id="BARS01003315">
    <property type="protein sequence ID" value="GAF80976.1"/>
    <property type="molecule type" value="Genomic_DNA"/>
</dbReference>
<reference evidence="1" key="1">
    <citation type="journal article" date="2014" name="Front. Microbiol.">
        <title>High frequency of phylogenetically diverse reductive dehalogenase-homologous genes in deep subseafloor sedimentary metagenomes.</title>
        <authorList>
            <person name="Kawai M."/>
            <person name="Futagami T."/>
            <person name="Toyoda A."/>
            <person name="Takaki Y."/>
            <person name="Nishi S."/>
            <person name="Hori S."/>
            <person name="Arai W."/>
            <person name="Tsubouchi T."/>
            <person name="Morono Y."/>
            <person name="Uchiyama I."/>
            <person name="Ito T."/>
            <person name="Fujiyama A."/>
            <person name="Inagaki F."/>
            <person name="Takami H."/>
        </authorList>
    </citation>
    <scope>NUCLEOTIDE SEQUENCE</scope>
    <source>
        <strain evidence="1">Expedition CK06-06</strain>
    </source>
</reference>
<organism evidence="1">
    <name type="scientific">marine sediment metagenome</name>
    <dbReference type="NCBI Taxonomy" id="412755"/>
    <lineage>
        <taxon>unclassified sequences</taxon>
        <taxon>metagenomes</taxon>
        <taxon>ecological metagenomes</taxon>
    </lineage>
</organism>
<proteinExistence type="predicted"/>